<sequence>MKKTLLCFLLLFTNLFFAQVTSVSTCGNESFNLTILKADFIGNLNPAETTVTYFLSEADALNNTNAIANPTTYIGTIGTMKIYGRIDNNGIITTNYFNLTTFPTIAVSASHKPILCKGDTASLSINASGGNGSYSYSLNGGSFTNQDYYPNIAPGVYSIRVMDNIFGCMTSISHTITEPTAVVATSAIVNQNVIIVSATGGTGAYQYSLDGINYQSSNVFTTVAPGNYTVRVRDAEGCGTVVNAIIAPYLVVTAALTQELYCAGNGNNAVITANASGGQLPYYYSIDNGLNYQPYSTFNNLSAGTYSIIVKDALNTVSSPTSVTVPPLIAVTGVALVTGATSCSSASIRVQATSGQGPYLYSIDNGQTFTNNNVFSNLVPGNYVFLIKDSKGCVSAFLSNTVQPPAPPLTIAVANTPILCWGEKTSLTVTATGGQAPYQYSINNGAITSNNVFSDLKAGNYIIKVIDAAGCENTLPYTITEPAVVDAEMVIDGNTISIIDAKGGTGSYFYAIDNGNFQTNNVFSNVAPGLHRVRVKDSNNCEPGSFSAEIASPLTSVATIAKEIDCMSDAEIVVTASGGIAPYTYSKNGVTFQTSNVFTNLVAGTYSIIVKDANGTLAIANNLIISPTSYPIIVLTKTNLSCFQANDGIITASVTGGKAPYVYSIGNSYSSANTFTGLAAGFYNVTVKDANGCLSSFAVNIDQPNVIVPTVSTTNSTSIADNDGTITVNATGGVPPYTYALTDENGLPAVFFQTSNIFNGLKSGLYGVQVKDSNGCFTTQTNISIINKTNTLSAAATVTTQPTCNNPYGTITVNATGGTAPYTYSIDNGATYSVSNTFQELPGNYLIKVKDAENSETSITITLIAPAPLVTTAVLTKTIDCLSNGIITVFATGGQAPYLYSFDNGSTYISSNTFSNALAGIYSIIVKDSNNCISNSNSLVVEPLANLSATATNTPILCRYEKGSITIIASGGKAPYQYSLNNDIYTNSNKFDEVLSGNYIIKVKDANDCIFTLPYTIAEPTKIKGYITFEGTTATVVNLSGGSGTYLYSLNDGELQSSNVFTNLHGSNNIISVYDSFGCFGFAVSFSIPDPNALTAQATIIKAIDCTTNSGTISIAASGGQAPYEYSINGGTTYQSSNIFSNLSAGLYTVWVKDAAGTIDYDNSVTLTTPSSVIVDVTTTTTNCFNDNSGSITVTATGGEAPYIYSINNSIYSSNNVFTALSAGQYTINVKDALGCIISSTALVTQPDLLVINNTASNSTNVNSNDGKITVTPSGGTAPYLYSLKNANGSLIISPQSSNIFDNLSIGQYTIEVKDANGCITSKSGITITSQTLFGTLMITPITCTALGTIIINAAGGKYPHQYSFDGGITYGTSNIASNLSAGTYTIKVKDASDATITLSASLAPVSPVVVTASITSPVYCKGSNNAAIQVIASGGKAPYIYSLNGSAYQSNNSFFNLSAGNYVVTVKDSNNCSSTMIVTITEPNALAVTTTVQNQNITVNATGGNGGYRYAISPNLNQFSSNNTFSNLSPGSYSIITSDLYGCVVIINAVVDPVAPTVNGQSNLTVEFKEGQTLADLIVEGEDIKWYSTPNSSAGKTSKTNETPLPLTTVLVNGTTYYASQTINGIESKERLAVTAKVNGSLSAPDFNLVSFQFYPNPVKDILTIKNNSIINDIEIISVSGTSVLFKTINDIHSEIDFSNLSSGLYLLKVKSENQQKTIKLIKR</sequence>
<accession>A0ABZ2QFJ0</accession>
<protein>
    <submittedName>
        <fullName evidence="4">T9SS type A sorting domain-containing protein</fullName>
    </submittedName>
</protein>
<evidence type="ECO:0000256" key="2">
    <source>
        <dbReference type="SAM" id="SignalP"/>
    </source>
</evidence>
<evidence type="ECO:0000313" key="5">
    <source>
        <dbReference type="Proteomes" id="UP001447857"/>
    </source>
</evidence>
<evidence type="ECO:0000256" key="1">
    <source>
        <dbReference type="ARBA" id="ARBA00022729"/>
    </source>
</evidence>
<dbReference type="InterPro" id="IPR025667">
    <property type="entry name" value="SprB_repeat"/>
</dbReference>
<evidence type="ECO:0000259" key="3">
    <source>
        <dbReference type="Pfam" id="PF18962"/>
    </source>
</evidence>
<proteinExistence type="predicted"/>
<gene>
    <name evidence="4" type="ORF">V6624_08685</name>
</gene>
<dbReference type="RefSeq" id="WP_338841563.1">
    <property type="nucleotide sequence ID" value="NZ_CP147988.1"/>
</dbReference>
<dbReference type="Gene3D" id="2.60.40.740">
    <property type="match status" value="2"/>
</dbReference>
<feature type="domain" description="Secretion system C-terminal sorting" evidence="3">
    <location>
        <begin position="1656"/>
        <end position="1723"/>
    </location>
</feature>
<dbReference type="Pfam" id="PF13573">
    <property type="entry name" value="SprB"/>
    <property type="match status" value="12"/>
</dbReference>
<organism evidence="4 5">
    <name type="scientific">Flavobacterium ginsenosidimutans</name>
    <dbReference type="NCBI Taxonomy" id="687844"/>
    <lineage>
        <taxon>Bacteria</taxon>
        <taxon>Pseudomonadati</taxon>
        <taxon>Bacteroidota</taxon>
        <taxon>Flavobacteriia</taxon>
        <taxon>Flavobacteriales</taxon>
        <taxon>Flavobacteriaceae</taxon>
        <taxon>Flavobacterium</taxon>
    </lineage>
</organism>
<evidence type="ECO:0000313" key="4">
    <source>
        <dbReference type="EMBL" id="WXK51703.1"/>
    </source>
</evidence>
<dbReference type="EMBL" id="CP147988">
    <property type="protein sequence ID" value="WXK51703.1"/>
    <property type="molecule type" value="Genomic_DNA"/>
</dbReference>
<name>A0ABZ2QFJ0_9FLAO</name>
<feature type="signal peptide" evidence="2">
    <location>
        <begin position="1"/>
        <end position="18"/>
    </location>
</feature>
<dbReference type="Proteomes" id="UP001447857">
    <property type="component" value="Chromosome"/>
</dbReference>
<keyword evidence="5" id="KW-1185">Reference proteome</keyword>
<dbReference type="NCBIfam" id="TIGR04183">
    <property type="entry name" value="Por_Secre_tail"/>
    <property type="match status" value="1"/>
</dbReference>
<feature type="chain" id="PRO_5046370961" evidence="2">
    <location>
        <begin position="19"/>
        <end position="1725"/>
    </location>
</feature>
<dbReference type="Pfam" id="PF18962">
    <property type="entry name" value="Por_Secre_tail"/>
    <property type="match status" value="1"/>
</dbReference>
<reference evidence="4 5" key="1">
    <citation type="submission" date="2024-02" db="EMBL/GenBank/DDBJ databases">
        <title>complete genome of Flavobacterium ginsenosidimutans Str. YTB16.</title>
        <authorList>
            <person name="Wang Q."/>
        </authorList>
    </citation>
    <scope>NUCLEOTIDE SEQUENCE [LARGE SCALE GENOMIC DNA]</scope>
    <source>
        <strain evidence="4 5">YTB16</strain>
    </source>
</reference>
<dbReference type="InterPro" id="IPR026444">
    <property type="entry name" value="Secre_tail"/>
</dbReference>
<keyword evidence="1 2" id="KW-0732">Signal</keyword>